<evidence type="ECO:0000259" key="10">
    <source>
        <dbReference type="PROSITE" id="PS50805"/>
    </source>
</evidence>
<evidence type="ECO:0008006" key="13">
    <source>
        <dbReference type="Google" id="ProtNLM"/>
    </source>
</evidence>
<feature type="domain" description="C2H2-type" evidence="9">
    <location>
        <begin position="522"/>
        <end position="549"/>
    </location>
</feature>
<dbReference type="PROSITE" id="PS50805">
    <property type="entry name" value="KRAB"/>
    <property type="match status" value="1"/>
</dbReference>
<dbReference type="SUPFAM" id="SSF57667">
    <property type="entry name" value="beta-beta-alpha zinc fingers"/>
    <property type="match status" value="6"/>
</dbReference>
<keyword evidence="6" id="KW-0539">Nucleus</keyword>
<evidence type="ECO:0000259" key="9">
    <source>
        <dbReference type="PROSITE" id="PS50157"/>
    </source>
</evidence>
<feature type="domain" description="C2H2-type" evidence="9">
    <location>
        <begin position="662"/>
        <end position="689"/>
    </location>
</feature>
<dbReference type="PANTHER" id="PTHR16515">
    <property type="entry name" value="PR DOMAIN ZINC FINGER PROTEIN"/>
    <property type="match status" value="1"/>
</dbReference>
<sequence length="734" mass="82974">MWHLVCGRERSCVSDFGGKTSSSGDNDVEKRRRALDWGLRKKPTFGSEEHGIGDTRGRGCTSGPELRGNLSAPCLLLLCARCPQNQGLLSPGAGEESEQGMDRESQGQRLIGCVTFEDVTIYFSKEEWGLLDEAQRLLYCDVMLENFALIASLGLISFRSHIVSQLEMGKEPWVPDSMDMTSAMARGAYGRPGSDFCCGTEGKELPSEHNVSVEGVAQDRSPKPALCPEKTCPSDICCLCLKDILHLAEHQAAHPRQKPFMCEAYVNGYEFGANLAQKQVQQNIHNPTGREEDQVSPVETNGDHTSEQLFTCREGRKDFVARAGFLQHEVTPSDGEPHKATEGVVDFHTAQRHNKCCQFGDAINDKSTLVQHQRIHGRERPYECSKCGIFFSYATGLIQHQKVHNRGKPYECRECGKFFSQHSSLVKHRRVHTGESPHVCSDCGKFFSRSSNLIQHKRVHTGEKPYECSDCGKFFSQRSNLIHHKRVHTGRSAHECSECGKSFNCNSSLIKHWRVHTGERPYKCNECGKFFSHIASLIQHQIVHTGERPHGCSECGKAFSRNSDLMKHQRVHTGERPYECNECGKLFSQSSSLNSHRRLHTGERPYQCSECGKFFNQSSSLNNHRRLHTGERPYECSECGKTFRQRSNLRQHLKVHKPDRPYECSECGKAFSQRPTLIRHQKIHTREKSMENVLRPCSMQQHTAEISSENRPYEGAVNYKLNLFHPSTHPGEVP</sequence>
<feature type="region of interest" description="Disordered" evidence="8">
    <location>
        <begin position="287"/>
        <end position="306"/>
    </location>
</feature>
<evidence type="ECO:0000256" key="2">
    <source>
        <dbReference type="ARBA" id="ARBA00022723"/>
    </source>
</evidence>
<dbReference type="CDD" id="cd07765">
    <property type="entry name" value="KRAB_A-box"/>
    <property type="match status" value="1"/>
</dbReference>
<proteinExistence type="predicted"/>
<gene>
    <name evidence="11" type="ORF">P7K49_034106</name>
</gene>
<keyword evidence="4 7" id="KW-0863">Zinc-finger</keyword>
<comment type="subcellular location">
    <subcellularLocation>
        <location evidence="1">Nucleus</location>
    </subcellularLocation>
</comment>
<dbReference type="InterPro" id="IPR036236">
    <property type="entry name" value="Znf_C2H2_sf"/>
</dbReference>
<feature type="domain" description="C2H2-type" evidence="9">
    <location>
        <begin position="606"/>
        <end position="633"/>
    </location>
</feature>
<name>A0ABQ9TTT5_SAGOE</name>
<dbReference type="SMART" id="SM00355">
    <property type="entry name" value="ZnF_C2H2"/>
    <property type="match status" value="13"/>
</dbReference>
<protein>
    <recommendedName>
        <fullName evidence="13">Zinc finger protein 792</fullName>
    </recommendedName>
</protein>
<dbReference type="Pfam" id="PF00096">
    <property type="entry name" value="zf-C2H2"/>
    <property type="match status" value="11"/>
</dbReference>
<evidence type="ECO:0000256" key="1">
    <source>
        <dbReference type="ARBA" id="ARBA00004123"/>
    </source>
</evidence>
<dbReference type="InterPro" id="IPR036051">
    <property type="entry name" value="KRAB_dom_sf"/>
</dbReference>
<evidence type="ECO:0000256" key="7">
    <source>
        <dbReference type="PROSITE-ProRule" id="PRU00042"/>
    </source>
</evidence>
<feature type="domain" description="C2H2-type" evidence="9">
    <location>
        <begin position="634"/>
        <end position="661"/>
    </location>
</feature>
<dbReference type="SMART" id="SM00349">
    <property type="entry name" value="KRAB"/>
    <property type="match status" value="1"/>
</dbReference>
<evidence type="ECO:0000313" key="12">
    <source>
        <dbReference type="Proteomes" id="UP001266305"/>
    </source>
</evidence>
<feature type="domain" description="C2H2-type" evidence="9">
    <location>
        <begin position="438"/>
        <end position="465"/>
    </location>
</feature>
<dbReference type="Gene3D" id="3.30.160.60">
    <property type="entry name" value="Classic Zinc Finger"/>
    <property type="match status" value="12"/>
</dbReference>
<comment type="caution">
    <text evidence="11">The sequence shown here is derived from an EMBL/GenBank/DDBJ whole genome shotgun (WGS) entry which is preliminary data.</text>
</comment>
<evidence type="ECO:0000256" key="5">
    <source>
        <dbReference type="ARBA" id="ARBA00022833"/>
    </source>
</evidence>
<evidence type="ECO:0000256" key="8">
    <source>
        <dbReference type="SAM" id="MobiDB-lite"/>
    </source>
</evidence>
<evidence type="ECO:0000256" key="6">
    <source>
        <dbReference type="ARBA" id="ARBA00023242"/>
    </source>
</evidence>
<feature type="domain" description="KRAB" evidence="10">
    <location>
        <begin position="114"/>
        <end position="185"/>
    </location>
</feature>
<feature type="domain" description="C2H2-type" evidence="9">
    <location>
        <begin position="578"/>
        <end position="605"/>
    </location>
</feature>
<feature type="domain" description="C2H2-type" evidence="9">
    <location>
        <begin position="354"/>
        <end position="381"/>
    </location>
</feature>
<keyword evidence="2" id="KW-0479">Metal-binding</keyword>
<dbReference type="Proteomes" id="UP001266305">
    <property type="component" value="Unassembled WGS sequence"/>
</dbReference>
<dbReference type="InterPro" id="IPR001909">
    <property type="entry name" value="KRAB"/>
</dbReference>
<dbReference type="PANTHER" id="PTHR16515:SF66">
    <property type="entry name" value="C2H2-TYPE DOMAIN-CONTAINING PROTEIN"/>
    <property type="match status" value="1"/>
</dbReference>
<organism evidence="11 12">
    <name type="scientific">Saguinus oedipus</name>
    <name type="common">Cotton-top tamarin</name>
    <name type="synonym">Oedipomidas oedipus</name>
    <dbReference type="NCBI Taxonomy" id="9490"/>
    <lineage>
        <taxon>Eukaryota</taxon>
        <taxon>Metazoa</taxon>
        <taxon>Chordata</taxon>
        <taxon>Craniata</taxon>
        <taxon>Vertebrata</taxon>
        <taxon>Euteleostomi</taxon>
        <taxon>Mammalia</taxon>
        <taxon>Eutheria</taxon>
        <taxon>Euarchontoglires</taxon>
        <taxon>Primates</taxon>
        <taxon>Haplorrhini</taxon>
        <taxon>Platyrrhini</taxon>
        <taxon>Cebidae</taxon>
        <taxon>Callitrichinae</taxon>
        <taxon>Saguinus</taxon>
    </lineage>
</organism>
<dbReference type="Pfam" id="PF01352">
    <property type="entry name" value="KRAB"/>
    <property type="match status" value="1"/>
</dbReference>
<dbReference type="Gene3D" id="6.10.140.140">
    <property type="match status" value="1"/>
</dbReference>
<keyword evidence="3" id="KW-0677">Repeat</keyword>
<dbReference type="SUPFAM" id="SSF109640">
    <property type="entry name" value="KRAB domain (Kruppel-associated box)"/>
    <property type="match status" value="1"/>
</dbReference>
<reference evidence="11 12" key="1">
    <citation type="submission" date="2023-05" db="EMBL/GenBank/DDBJ databases">
        <title>B98-5 Cell Line De Novo Hybrid Assembly: An Optical Mapping Approach.</title>
        <authorList>
            <person name="Kananen K."/>
            <person name="Auerbach J.A."/>
            <person name="Kautto E."/>
            <person name="Blachly J.S."/>
        </authorList>
    </citation>
    <scope>NUCLEOTIDE SEQUENCE [LARGE SCALE GENOMIC DNA]</scope>
    <source>
        <strain evidence="11">B95-8</strain>
        <tissue evidence="11">Cell line</tissue>
    </source>
</reference>
<feature type="domain" description="C2H2-type" evidence="9">
    <location>
        <begin position="410"/>
        <end position="437"/>
    </location>
</feature>
<dbReference type="EMBL" id="JASSZA010000019">
    <property type="protein sequence ID" value="KAK2088199.1"/>
    <property type="molecule type" value="Genomic_DNA"/>
</dbReference>
<dbReference type="InterPro" id="IPR050331">
    <property type="entry name" value="Zinc_finger"/>
</dbReference>
<evidence type="ECO:0000313" key="11">
    <source>
        <dbReference type="EMBL" id="KAK2088199.1"/>
    </source>
</evidence>
<keyword evidence="5" id="KW-0862">Zinc</keyword>
<evidence type="ECO:0000256" key="4">
    <source>
        <dbReference type="ARBA" id="ARBA00022771"/>
    </source>
</evidence>
<dbReference type="InterPro" id="IPR013087">
    <property type="entry name" value="Znf_C2H2_type"/>
</dbReference>
<feature type="domain" description="C2H2-type" evidence="9">
    <location>
        <begin position="494"/>
        <end position="521"/>
    </location>
</feature>
<feature type="domain" description="C2H2-type" evidence="9">
    <location>
        <begin position="382"/>
        <end position="409"/>
    </location>
</feature>
<feature type="domain" description="C2H2-type" evidence="9">
    <location>
        <begin position="550"/>
        <end position="577"/>
    </location>
</feature>
<keyword evidence="12" id="KW-1185">Reference proteome</keyword>
<dbReference type="PROSITE" id="PS50157">
    <property type="entry name" value="ZINC_FINGER_C2H2_2"/>
    <property type="match status" value="12"/>
</dbReference>
<evidence type="ECO:0000256" key="3">
    <source>
        <dbReference type="ARBA" id="ARBA00022737"/>
    </source>
</evidence>
<accession>A0ABQ9TTT5</accession>
<dbReference type="PROSITE" id="PS00028">
    <property type="entry name" value="ZINC_FINGER_C2H2_1"/>
    <property type="match status" value="12"/>
</dbReference>
<feature type="domain" description="C2H2-type" evidence="9">
    <location>
        <begin position="466"/>
        <end position="493"/>
    </location>
</feature>